<gene>
    <name evidence="1" type="ORF">IV01_06220</name>
</gene>
<dbReference type="RefSeq" id="WP_032627059.1">
    <property type="nucleotide sequence ID" value="NZ_JPQU01000023.1"/>
</dbReference>
<organism evidence="1 2">
    <name type="scientific">Pseudomonas syringae</name>
    <dbReference type="NCBI Taxonomy" id="317"/>
    <lineage>
        <taxon>Bacteria</taxon>
        <taxon>Pseudomonadati</taxon>
        <taxon>Pseudomonadota</taxon>
        <taxon>Gammaproteobacteria</taxon>
        <taxon>Pseudomonadales</taxon>
        <taxon>Pseudomonadaceae</taxon>
        <taxon>Pseudomonas</taxon>
    </lineage>
</organism>
<dbReference type="OrthoDB" id="7021542at2"/>
<dbReference type="PATRIC" id="fig|317.175.peg.1300"/>
<name>A0A085VMW9_PSESX</name>
<accession>A0A085VMW9</accession>
<dbReference type="AlphaFoldDB" id="A0A085VMW9"/>
<comment type="caution">
    <text evidence="1">The sequence shown here is derived from an EMBL/GenBank/DDBJ whole genome shotgun (WGS) entry which is preliminary data.</text>
</comment>
<reference evidence="1 2" key="1">
    <citation type="submission" date="2014-07" db="EMBL/GenBank/DDBJ databases">
        <title>Draft Genome Sequences of Environmental Pseudomonas syringae strains.</title>
        <authorList>
            <person name="Baltrus D.A."/>
            <person name="Berge O."/>
            <person name="Morris C."/>
        </authorList>
    </citation>
    <scope>NUCLEOTIDE SEQUENCE [LARGE SCALE GENOMIC DNA]</scope>
    <source>
        <strain evidence="1 2">GAW0119</strain>
    </source>
</reference>
<dbReference type="EMBL" id="JPQU01000023">
    <property type="protein sequence ID" value="KFE56782.1"/>
    <property type="molecule type" value="Genomic_DNA"/>
</dbReference>
<protein>
    <submittedName>
        <fullName evidence="1">Uncharacterized protein</fullName>
    </submittedName>
</protein>
<sequence>MFITHKPAEIFLGAYLGDDSTQYWQYVEQTTHCPWFYVRVGRQQGGEGLTSMVMLPSVSALEKLLNEQGADIWLLDVQLVSPAYLNGSDGWKMERLLEVREMVDNTSEEAAYVYSLEGGHTYTEALGSSTSDLQNPRIIFSATPASRRA</sequence>
<keyword evidence="2" id="KW-1185">Reference proteome</keyword>
<evidence type="ECO:0000313" key="1">
    <source>
        <dbReference type="EMBL" id="KFE56782.1"/>
    </source>
</evidence>
<evidence type="ECO:0000313" key="2">
    <source>
        <dbReference type="Proteomes" id="UP000028631"/>
    </source>
</evidence>
<proteinExistence type="predicted"/>
<dbReference type="Proteomes" id="UP000028631">
    <property type="component" value="Unassembled WGS sequence"/>
</dbReference>